<dbReference type="InterPro" id="IPR043128">
    <property type="entry name" value="Rev_trsase/Diguanyl_cyclase"/>
</dbReference>
<dbReference type="Pfam" id="PF00990">
    <property type="entry name" value="GGDEF"/>
    <property type="match status" value="1"/>
</dbReference>
<dbReference type="InterPro" id="IPR000014">
    <property type="entry name" value="PAS"/>
</dbReference>
<comment type="caution">
    <text evidence="4">The sequence shown here is derived from an EMBL/GenBank/DDBJ whole genome shotgun (WGS) entry which is preliminary data.</text>
</comment>
<evidence type="ECO:0000259" key="2">
    <source>
        <dbReference type="PROSITE" id="PS50113"/>
    </source>
</evidence>
<feature type="domain" description="GGDEF" evidence="3">
    <location>
        <begin position="592"/>
        <end position="728"/>
    </location>
</feature>
<dbReference type="Pfam" id="PF01590">
    <property type="entry name" value="GAF"/>
    <property type="match status" value="1"/>
</dbReference>
<dbReference type="InterPro" id="IPR052155">
    <property type="entry name" value="Biofilm_reg_signaling"/>
</dbReference>
<dbReference type="Proteomes" id="UP000289784">
    <property type="component" value="Unassembled WGS sequence"/>
</dbReference>
<dbReference type="Gene3D" id="3.30.450.40">
    <property type="match status" value="1"/>
</dbReference>
<dbReference type="Pfam" id="PF08448">
    <property type="entry name" value="PAS_4"/>
    <property type="match status" value="2"/>
</dbReference>
<dbReference type="SMART" id="SM00065">
    <property type="entry name" value="GAF"/>
    <property type="match status" value="1"/>
</dbReference>
<name>A0A4Q1JSI5_9GAMM</name>
<feature type="domain" description="PAC" evidence="2">
    <location>
        <begin position="255"/>
        <end position="307"/>
    </location>
</feature>
<dbReference type="SUPFAM" id="SSF55785">
    <property type="entry name" value="PYP-like sensor domain (PAS domain)"/>
    <property type="match status" value="3"/>
</dbReference>
<dbReference type="PANTHER" id="PTHR44757:SF2">
    <property type="entry name" value="BIOFILM ARCHITECTURE MAINTENANCE PROTEIN MBAA"/>
    <property type="match status" value="1"/>
</dbReference>
<protein>
    <submittedName>
        <fullName evidence="4">PAS domain S-box protein</fullName>
    </submittedName>
</protein>
<dbReference type="SUPFAM" id="SSF55073">
    <property type="entry name" value="Nucleotide cyclase"/>
    <property type="match status" value="1"/>
</dbReference>
<organism evidence="4 5">
    <name type="scientific">Pseudoxanthomonas composti</name>
    <dbReference type="NCBI Taxonomy" id="2137479"/>
    <lineage>
        <taxon>Bacteria</taxon>
        <taxon>Pseudomonadati</taxon>
        <taxon>Pseudomonadota</taxon>
        <taxon>Gammaproteobacteria</taxon>
        <taxon>Lysobacterales</taxon>
        <taxon>Lysobacteraceae</taxon>
        <taxon>Pseudoxanthomonas</taxon>
    </lineage>
</organism>
<dbReference type="Gene3D" id="3.30.450.20">
    <property type="entry name" value="PAS domain"/>
    <property type="match status" value="3"/>
</dbReference>
<dbReference type="InterPro" id="IPR000700">
    <property type="entry name" value="PAS-assoc_C"/>
</dbReference>
<gene>
    <name evidence="4" type="ORF">EPA99_15345</name>
</gene>
<dbReference type="SMART" id="SM00086">
    <property type="entry name" value="PAC"/>
    <property type="match status" value="3"/>
</dbReference>
<dbReference type="PROSITE" id="PS50112">
    <property type="entry name" value="PAS"/>
    <property type="match status" value="2"/>
</dbReference>
<dbReference type="InterPro" id="IPR013767">
    <property type="entry name" value="PAS_fold"/>
</dbReference>
<dbReference type="EMBL" id="SAWZ01000009">
    <property type="protein sequence ID" value="RXR02107.1"/>
    <property type="molecule type" value="Genomic_DNA"/>
</dbReference>
<dbReference type="SUPFAM" id="SSF55781">
    <property type="entry name" value="GAF domain-like"/>
    <property type="match status" value="1"/>
</dbReference>
<evidence type="ECO:0000313" key="4">
    <source>
        <dbReference type="EMBL" id="RXR02107.1"/>
    </source>
</evidence>
<accession>A0A4Q1JSI5</accession>
<dbReference type="NCBIfam" id="TIGR00229">
    <property type="entry name" value="sensory_box"/>
    <property type="match status" value="2"/>
</dbReference>
<dbReference type="CDD" id="cd01949">
    <property type="entry name" value="GGDEF"/>
    <property type="match status" value="1"/>
</dbReference>
<evidence type="ECO:0000259" key="3">
    <source>
        <dbReference type="PROSITE" id="PS50887"/>
    </source>
</evidence>
<feature type="domain" description="PAS" evidence="1">
    <location>
        <begin position="435"/>
        <end position="505"/>
    </location>
</feature>
<dbReference type="PROSITE" id="PS50113">
    <property type="entry name" value="PAC"/>
    <property type="match status" value="2"/>
</dbReference>
<dbReference type="CDD" id="cd00130">
    <property type="entry name" value="PAS"/>
    <property type="match status" value="3"/>
</dbReference>
<evidence type="ECO:0000259" key="1">
    <source>
        <dbReference type="PROSITE" id="PS50112"/>
    </source>
</evidence>
<dbReference type="InterPro" id="IPR035965">
    <property type="entry name" value="PAS-like_dom_sf"/>
</dbReference>
<feature type="domain" description="PAS" evidence="1">
    <location>
        <begin position="308"/>
        <end position="378"/>
    </location>
</feature>
<dbReference type="AlphaFoldDB" id="A0A4Q1JSI5"/>
<dbReference type="PROSITE" id="PS50887">
    <property type="entry name" value="GGDEF"/>
    <property type="match status" value="1"/>
</dbReference>
<dbReference type="InterPro" id="IPR029016">
    <property type="entry name" value="GAF-like_dom_sf"/>
</dbReference>
<dbReference type="InterPro" id="IPR000160">
    <property type="entry name" value="GGDEF_dom"/>
</dbReference>
<dbReference type="SMART" id="SM00267">
    <property type="entry name" value="GGDEF"/>
    <property type="match status" value="1"/>
</dbReference>
<dbReference type="OrthoDB" id="9812358at2"/>
<proteinExistence type="predicted"/>
<dbReference type="SMART" id="SM00091">
    <property type="entry name" value="PAS"/>
    <property type="match status" value="3"/>
</dbReference>
<evidence type="ECO:0000313" key="5">
    <source>
        <dbReference type="Proteomes" id="UP000289784"/>
    </source>
</evidence>
<dbReference type="InterPro" id="IPR029787">
    <property type="entry name" value="Nucleotide_cyclase"/>
</dbReference>
<dbReference type="InterPro" id="IPR001610">
    <property type="entry name" value="PAC"/>
</dbReference>
<dbReference type="InterPro" id="IPR013656">
    <property type="entry name" value="PAS_4"/>
</dbReference>
<keyword evidence="5" id="KW-1185">Reference proteome</keyword>
<reference evidence="4 5" key="1">
    <citation type="submission" date="2019-01" db="EMBL/GenBank/DDBJ databases">
        <title>Pseudoxanthomonas composti sp. nov., isolated from compost.</title>
        <authorList>
            <person name="Yang G."/>
        </authorList>
    </citation>
    <scope>NUCLEOTIDE SEQUENCE [LARGE SCALE GENOMIC DNA]</scope>
    <source>
        <strain evidence="4 5">GSS15</strain>
    </source>
</reference>
<dbReference type="NCBIfam" id="TIGR00254">
    <property type="entry name" value="GGDEF"/>
    <property type="match status" value="1"/>
</dbReference>
<dbReference type="GO" id="GO:0006355">
    <property type="term" value="P:regulation of DNA-templated transcription"/>
    <property type="evidence" value="ECO:0007669"/>
    <property type="project" value="InterPro"/>
</dbReference>
<dbReference type="Pfam" id="PF00989">
    <property type="entry name" value="PAS"/>
    <property type="match status" value="1"/>
</dbReference>
<sequence>MAPTSDTAKLLSAELESARLTALRDLQVLDTEPELVFDDLAWLAARLCDTPIALTSLIDAERLWYKAHCGLEADQASRNGAFCAYAIAADDLMEVPDTLQDPRFCSAPMVLGPPHIRFYAGAPLIGREGHRYGTLCVIDSRPRTLDAVQREGLQRLARRTVDGLEARRNQHLAEARKQTLQRLLEAMPDGVVTCTAEGQLDSFNRRARDWLGVDPRREPSEQWSRAFGIYQANGRELCPTERLPLVLALQGELVQDTELVLLPPDQPPRHIICYADALRGADGRILGAVCVMRDITAARASQLAARMEAQRFHEAFHAASQGMALISLEGRWMEVNAATCAIFGYGRDALMTLDFQQLTHPEDLGADLKLVQEVLAGTRDSYQMDKRYFHRDGSLIHAHLSVSIVRDAEGQPLHFVSQIQDLTQQRLAEQALRESENRLRTIADNVPALIGRVSADLRYEFVNAHYARWFGRAPEDIIGRHMREILRPEHYAMVQQHLDTVLSGQPVCFEVEVPTEAGLRHLQANYLPVERCDSAGLRTGFHLMVQDVTAQVGLARVLQAQAMTDTLTGLPNRAAWMAHLEHAVAMAQLNDQTVAVLFLDLDGFKQVNDRHGHQTGDALLRAFGTRLKTTLGRGDFLARLSGDEFVVALDCAGQGQTAAVDAVERIMRAMERPLQAGALALHITPSIGLAVQRGTGCGVAALMREADAAMYGIKRRRASQRGQLRSAS</sequence>
<dbReference type="InterPro" id="IPR003018">
    <property type="entry name" value="GAF"/>
</dbReference>
<feature type="domain" description="PAC" evidence="2">
    <location>
        <begin position="382"/>
        <end position="434"/>
    </location>
</feature>
<dbReference type="PANTHER" id="PTHR44757">
    <property type="entry name" value="DIGUANYLATE CYCLASE DGCP"/>
    <property type="match status" value="1"/>
</dbReference>
<dbReference type="Gene3D" id="3.30.70.270">
    <property type="match status" value="1"/>
</dbReference>